<protein>
    <submittedName>
        <fullName evidence="2">Peptidase M23 family protein</fullName>
    </submittedName>
</protein>
<comment type="caution">
    <text evidence="2">The sequence shown here is derived from an EMBL/GenBank/DDBJ whole genome shotgun (WGS) entry which is preliminary data.</text>
</comment>
<evidence type="ECO:0000259" key="1">
    <source>
        <dbReference type="PROSITE" id="PS51782"/>
    </source>
</evidence>
<organism evidence="2 3">
    <name type="scientific">Candidatus Jorgensenbacteria bacterium GW2011_GWC1_48_8</name>
    <dbReference type="NCBI Taxonomy" id="1618666"/>
    <lineage>
        <taxon>Bacteria</taxon>
        <taxon>Candidatus Joergenseniibacteriota</taxon>
    </lineage>
</organism>
<dbReference type="SUPFAM" id="SSF54106">
    <property type="entry name" value="LysM domain"/>
    <property type="match status" value="2"/>
</dbReference>
<dbReference type="Pfam" id="PF01476">
    <property type="entry name" value="LysM"/>
    <property type="match status" value="2"/>
</dbReference>
<evidence type="ECO:0000313" key="2">
    <source>
        <dbReference type="EMBL" id="KKU99397.1"/>
    </source>
</evidence>
<feature type="domain" description="LysM" evidence="1">
    <location>
        <begin position="99"/>
        <end position="142"/>
    </location>
</feature>
<dbReference type="GO" id="GO:0004222">
    <property type="term" value="F:metalloendopeptidase activity"/>
    <property type="evidence" value="ECO:0007669"/>
    <property type="project" value="TreeGrafter"/>
</dbReference>
<dbReference type="SMART" id="SM00257">
    <property type="entry name" value="LysM"/>
    <property type="match status" value="2"/>
</dbReference>
<name>A0A0G1UZ22_9BACT</name>
<accession>A0A0G1UZ22</accession>
<dbReference type="EMBL" id="LCPO01000001">
    <property type="protein sequence ID" value="KKU99397.1"/>
    <property type="molecule type" value="Genomic_DNA"/>
</dbReference>
<evidence type="ECO:0000313" key="3">
    <source>
        <dbReference type="Proteomes" id="UP000034600"/>
    </source>
</evidence>
<dbReference type="PROSITE" id="PS51782">
    <property type="entry name" value="LYSM"/>
    <property type="match status" value="2"/>
</dbReference>
<dbReference type="InterPro" id="IPR050570">
    <property type="entry name" value="Cell_wall_metabolism_enzyme"/>
</dbReference>
<reference evidence="2 3" key="1">
    <citation type="journal article" date="2015" name="Nature">
        <title>rRNA introns, odd ribosomes, and small enigmatic genomes across a large radiation of phyla.</title>
        <authorList>
            <person name="Brown C.T."/>
            <person name="Hug L.A."/>
            <person name="Thomas B.C."/>
            <person name="Sharon I."/>
            <person name="Castelle C.J."/>
            <person name="Singh A."/>
            <person name="Wilkins M.J."/>
            <person name="Williams K.H."/>
            <person name="Banfield J.F."/>
        </authorList>
    </citation>
    <scope>NUCLEOTIDE SEQUENCE [LARGE SCALE GENOMIC DNA]</scope>
</reference>
<gene>
    <name evidence="2" type="ORF">UY32_C0001G0032</name>
</gene>
<dbReference type="InterPro" id="IPR018392">
    <property type="entry name" value="LysM"/>
</dbReference>
<dbReference type="PANTHER" id="PTHR21666:SF270">
    <property type="entry name" value="MUREIN HYDROLASE ACTIVATOR ENVC"/>
    <property type="match status" value="1"/>
</dbReference>
<dbReference type="Pfam" id="PF01551">
    <property type="entry name" value="Peptidase_M23"/>
    <property type="match status" value="1"/>
</dbReference>
<dbReference type="CDD" id="cd00118">
    <property type="entry name" value="LysM"/>
    <property type="match status" value="2"/>
</dbReference>
<dbReference type="AlphaFoldDB" id="A0A0G1UZ22"/>
<feature type="domain" description="LysM" evidence="1">
    <location>
        <begin position="148"/>
        <end position="192"/>
    </location>
</feature>
<dbReference type="PANTHER" id="PTHR21666">
    <property type="entry name" value="PEPTIDASE-RELATED"/>
    <property type="match status" value="1"/>
</dbReference>
<dbReference type="Proteomes" id="UP000034600">
    <property type="component" value="Unassembled WGS sequence"/>
</dbReference>
<dbReference type="InterPro" id="IPR016047">
    <property type="entry name" value="M23ase_b-sheet_dom"/>
</dbReference>
<dbReference type="InterPro" id="IPR011055">
    <property type="entry name" value="Dup_hybrid_motif"/>
</dbReference>
<proteinExistence type="predicted"/>
<sequence>MGFSKTTNLWSLFFIFSIILAGNLLDFDSQPEKNIDSRWAFGGPEEVAGELGFFVGQSGLLIAEDESLQNEAPVVFDGAAILGSSHPLSNLIPTRDGREVYKVVSGDTLSSIAARFGVSVQTIKWANLDTRSVLKVGEELTILPVSGILYSVRDGDSLESIAVRHQIDPQTIGDYNPGFQKLLDEPGATLVLPYAKPLDNAKELSKNLPSLASYFMLPARGWNWGTLHEYNAVDIADQCSKPIYASAEGLVAEESSNGFWNQGYGNYIMIEHPNGTKTRYAHTDKNLVKVGDYVSQGDPIATIGNTGNTHGPTGCHLHFEVYGARNPFAVR</sequence>
<dbReference type="InterPro" id="IPR036779">
    <property type="entry name" value="LysM_dom_sf"/>
</dbReference>
<dbReference type="Gene3D" id="3.10.350.10">
    <property type="entry name" value="LysM domain"/>
    <property type="match status" value="2"/>
</dbReference>
<dbReference type="SUPFAM" id="SSF51261">
    <property type="entry name" value="Duplicated hybrid motif"/>
    <property type="match status" value="1"/>
</dbReference>
<dbReference type="CDD" id="cd12797">
    <property type="entry name" value="M23_peptidase"/>
    <property type="match status" value="1"/>
</dbReference>
<dbReference type="Gene3D" id="2.70.70.10">
    <property type="entry name" value="Glucose Permease (Domain IIA)"/>
    <property type="match status" value="1"/>
</dbReference>